<protein>
    <submittedName>
        <fullName evidence="2">Lactococcin 972 family bacteriocin</fullName>
    </submittedName>
</protein>
<reference evidence="2 3" key="1">
    <citation type="submission" date="2020-12" db="EMBL/GenBank/DDBJ databases">
        <title>Draft genome sequence of the commensal strain Corynebacterium tuberculostearicum MFP09/CIP 102622 isolated from human skin.</title>
        <authorList>
            <person name="Boukerb A.M."/>
            <person name="Janvier X."/>
            <person name="Feuilloley M.G.J."/>
            <person name="Groboillot A."/>
        </authorList>
    </citation>
    <scope>NUCLEOTIDE SEQUENCE [LARGE SCALE GENOMIC DNA]</scope>
    <source>
        <strain evidence="2 3">CIP 102622</strain>
    </source>
</reference>
<dbReference type="InterPro" id="IPR006540">
    <property type="entry name" value="Lactococcin_972"/>
</dbReference>
<dbReference type="RefSeq" id="WP_005325431.1">
    <property type="nucleotide sequence ID" value="NZ_CP068156.1"/>
</dbReference>
<feature type="transmembrane region" description="Helical" evidence="1">
    <location>
        <begin position="31"/>
        <end position="52"/>
    </location>
</feature>
<comment type="caution">
    <text evidence="2">The sequence shown here is derived from an EMBL/GenBank/DDBJ whole genome shotgun (WGS) entry which is preliminary data.</text>
</comment>
<keyword evidence="1" id="KW-0812">Transmembrane</keyword>
<sequence>MTTINNYEIILSARKTGISFRKRREIDAEKSLASAAAAFVLGAGALGGTALAGELVDGGMWEHGKGGGRVWSNYHHPSVNHGSSVNGHKYVDSGCQPANTWARAQASSRWLGADGAYYRLC</sequence>
<dbReference type="Gene3D" id="2.60.40.2850">
    <property type="match status" value="1"/>
</dbReference>
<proteinExistence type="predicted"/>
<keyword evidence="1" id="KW-0472">Membrane</keyword>
<evidence type="ECO:0000313" key="2">
    <source>
        <dbReference type="EMBL" id="MBK3427775.1"/>
    </source>
</evidence>
<dbReference type="GeneID" id="78320993"/>
<name>A0A8I1LB09_9CORY</name>
<dbReference type="Pfam" id="PF09683">
    <property type="entry name" value="Lactococcin_972"/>
    <property type="match status" value="1"/>
</dbReference>
<organism evidence="2 3">
    <name type="scientific">Corynebacterium tuberculostearicum</name>
    <dbReference type="NCBI Taxonomy" id="38304"/>
    <lineage>
        <taxon>Bacteria</taxon>
        <taxon>Bacillati</taxon>
        <taxon>Actinomycetota</taxon>
        <taxon>Actinomycetes</taxon>
        <taxon>Mycobacteriales</taxon>
        <taxon>Corynebacteriaceae</taxon>
        <taxon>Corynebacterium</taxon>
    </lineage>
</organism>
<dbReference type="AlphaFoldDB" id="A0A8I1LB09"/>
<gene>
    <name evidence="2" type="ORF">JDP02_04490</name>
</gene>
<dbReference type="Proteomes" id="UP000603369">
    <property type="component" value="Unassembled WGS sequence"/>
</dbReference>
<keyword evidence="1" id="KW-1133">Transmembrane helix</keyword>
<evidence type="ECO:0000256" key="1">
    <source>
        <dbReference type="SAM" id="Phobius"/>
    </source>
</evidence>
<dbReference type="EMBL" id="JAEHFL010000005">
    <property type="protein sequence ID" value="MBK3427775.1"/>
    <property type="molecule type" value="Genomic_DNA"/>
</dbReference>
<dbReference type="NCBIfam" id="TIGR01653">
    <property type="entry name" value="lactococcin_972"/>
    <property type="match status" value="1"/>
</dbReference>
<keyword evidence="3" id="KW-1185">Reference proteome</keyword>
<accession>A0A8I1LB09</accession>
<evidence type="ECO:0000313" key="3">
    <source>
        <dbReference type="Proteomes" id="UP000603369"/>
    </source>
</evidence>